<sequence>MIPLITRSALLAASLWLSQAYADTLQMPTKASYLTDNGAISIIGNDGMQPLIEQLNALFVREHPGFRFALTAKGSSTGLPALAAGATAIAPLAREPWLGDMNGFKQVFGHEPLDIRIGYSGYGPRAHGKTPPAVYVNPNNPLKQLSMEQLAKLMTAGQPGGDINTWGQLELSGPWAARRIHVYGLRDDGGFATNLRMARFAGLPFSPKYEALADRAAVLQAVADDNHGIAVVGWANAAQLAPALRIVPLSRAPGEPAYGPGLDDVAAGHYPLSAYLHLFVNAAPGQPLEPFIKQYLGMALSDEGQALVRQQTDSAEGYVPLSTADLARERKKLEGL</sequence>
<dbReference type="InterPro" id="IPR050811">
    <property type="entry name" value="Phosphate_ABC_transporter"/>
</dbReference>
<evidence type="ECO:0000313" key="5">
    <source>
        <dbReference type="Proteomes" id="UP000805841"/>
    </source>
</evidence>
<dbReference type="SUPFAM" id="SSF53850">
    <property type="entry name" value="Periplasmic binding protein-like II"/>
    <property type="match status" value="1"/>
</dbReference>
<dbReference type="PANTHER" id="PTHR30570">
    <property type="entry name" value="PERIPLASMIC PHOSPHATE BINDING COMPONENT OF PHOSPHATE ABC TRANSPORTER"/>
    <property type="match status" value="1"/>
</dbReference>
<feature type="signal peptide" evidence="2">
    <location>
        <begin position="1"/>
        <end position="22"/>
    </location>
</feature>
<proteinExistence type="predicted"/>
<dbReference type="Proteomes" id="UP000805841">
    <property type="component" value="Unassembled WGS sequence"/>
</dbReference>
<evidence type="ECO:0000256" key="2">
    <source>
        <dbReference type="SAM" id="SignalP"/>
    </source>
</evidence>
<evidence type="ECO:0000256" key="1">
    <source>
        <dbReference type="ARBA" id="ARBA00022729"/>
    </source>
</evidence>
<feature type="domain" description="PBP" evidence="3">
    <location>
        <begin position="40"/>
        <end position="303"/>
    </location>
</feature>
<dbReference type="Pfam" id="PF12849">
    <property type="entry name" value="PBP_like_2"/>
    <property type="match status" value="1"/>
</dbReference>
<evidence type="ECO:0000259" key="3">
    <source>
        <dbReference type="Pfam" id="PF12849"/>
    </source>
</evidence>
<accession>A0ABR7Z987</accession>
<dbReference type="RefSeq" id="WP_190426250.1">
    <property type="nucleotide sequence ID" value="NZ_JAAOCA010000048.1"/>
</dbReference>
<dbReference type="Gene3D" id="3.40.190.10">
    <property type="entry name" value="Periplasmic binding protein-like II"/>
    <property type="match status" value="2"/>
</dbReference>
<dbReference type="EMBL" id="JAAOCA010000048">
    <property type="protein sequence ID" value="MBD1601997.1"/>
    <property type="molecule type" value="Genomic_DNA"/>
</dbReference>
<dbReference type="InterPro" id="IPR024370">
    <property type="entry name" value="PBP_domain"/>
</dbReference>
<comment type="caution">
    <text evidence="4">The sequence shown here is derived from an EMBL/GenBank/DDBJ whole genome shotgun (WGS) entry which is preliminary data.</text>
</comment>
<evidence type="ECO:0000313" key="4">
    <source>
        <dbReference type="EMBL" id="MBD1601997.1"/>
    </source>
</evidence>
<protein>
    <submittedName>
        <fullName evidence="4">Phosphate-binding protein</fullName>
    </submittedName>
</protein>
<name>A0ABR7Z987_9PSED</name>
<keyword evidence="1 2" id="KW-0732">Signal</keyword>
<keyword evidence="5" id="KW-1185">Reference proteome</keyword>
<organism evidence="4 5">
    <name type="scientific">Pseudomonas typographi</name>
    <dbReference type="NCBI Taxonomy" id="2715964"/>
    <lineage>
        <taxon>Bacteria</taxon>
        <taxon>Pseudomonadati</taxon>
        <taxon>Pseudomonadota</taxon>
        <taxon>Gammaproteobacteria</taxon>
        <taxon>Pseudomonadales</taxon>
        <taxon>Pseudomonadaceae</taxon>
        <taxon>Pseudomonas</taxon>
    </lineage>
</organism>
<reference evidence="4 5" key="1">
    <citation type="journal article" date="2020" name="Insects">
        <title>Bacteria Belonging to Pseudomonas typographi sp. nov. from the Bark Beetle Ips typographus Have Genomic Potential to Aid in the Host Ecology.</title>
        <authorList>
            <person name="Peral-Aranega E."/>
            <person name="Saati-Santamaria Z."/>
            <person name="Kolarik M."/>
            <person name="Rivas R."/>
            <person name="Garcia-Fraile P."/>
        </authorList>
    </citation>
    <scope>NUCLEOTIDE SEQUENCE [LARGE SCALE GENOMIC DNA]</scope>
    <source>
        <strain evidence="4 5">CA3A</strain>
    </source>
</reference>
<dbReference type="PANTHER" id="PTHR30570:SF6">
    <property type="entry name" value="PHOSPHATE-BINDING PROTEIN PSTS"/>
    <property type="match status" value="1"/>
</dbReference>
<feature type="chain" id="PRO_5047209725" evidence="2">
    <location>
        <begin position="23"/>
        <end position="336"/>
    </location>
</feature>
<gene>
    <name evidence="4" type="ORF">HAQ05_25295</name>
</gene>